<keyword evidence="3" id="KW-1185">Reference proteome</keyword>
<feature type="region of interest" description="Disordered" evidence="1">
    <location>
        <begin position="1"/>
        <end position="23"/>
    </location>
</feature>
<proteinExistence type="predicted"/>
<dbReference type="AlphaFoldDB" id="A0A5C6CMP8"/>
<dbReference type="EMBL" id="SJPS01000005">
    <property type="protein sequence ID" value="TWU24744.1"/>
    <property type="molecule type" value="Genomic_DNA"/>
</dbReference>
<accession>A0A5C6CMP8</accession>
<organism evidence="2 3">
    <name type="scientific">Bythopirellula polymerisocia</name>
    <dbReference type="NCBI Taxonomy" id="2528003"/>
    <lineage>
        <taxon>Bacteria</taxon>
        <taxon>Pseudomonadati</taxon>
        <taxon>Planctomycetota</taxon>
        <taxon>Planctomycetia</taxon>
        <taxon>Pirellulales</taxon>
        <taxon>Lacipirellulaceae</taxon>
        <taxon>Bythopirellula</taxon>
    </lineage>
</organism>
<evidence type="ECO:0000313" key="3">
    <source>
        <dbReference type="Proteomes" id="UP000318437"/>
    </source>
</evidence>
<evidence type="ECO:0000256" key="1">
    <source>
        <dbReference type="SAM" id="MobiDB-lite"/>
    </source>
</evidence>
<gene>
    <name evidence="2" type="ORF">Pla144_36300</name>
</gene>
<comment type="caution">
    <text evidence="2">The sequence shown here is derived from an EMBL/GenBank/DDBJ whole genome shotgun (WGS) entry which is preliminary data.</text>
</comment>
<evidence type="ECO:0000313" key="2">
    <source>
        <dbReference type="EMBL" id="TWU24744.1"/>
    </source>
</evidence>
<reference evidence="2 3" key="1">
    <citation type="submission" date="2019-02" db="EMBL/GenBank/DDBJ databases">
        <title>Deep-cultivation of Planctomycetes and their phenomic and genomic characterization uncovers novel biology.</title>
        <authorList>
            <person name="Wiegand S."/>
            <person name="Jogler M."/>
            <person name="Boedeker C."/>
            <person name="Pinto D."/>
            <person name="Vollmers J."/>
            <person name="Rivas-Marin E."/>
            <person name="Kohn T."/>
            <person name="Peeters S.H."/>
            <person name="Heuer A."/>
            <person name="Rast P."/>
            <person name="Oberbeckmann S."/>
            <person name="Bunk B."/>
            <person name="Jeske O."/>
            <person name="Meyerdierks A."/>
            <person name="Storesund J.E."/>
            <person name="Kallscheuer N."/>
            <person name="Luecker S."/>
            <person name="Lage O.M."/>
            <person name="Pohl T."/>
            <person name="Merkel B.J."/>
            <person name="Hornburger P."/>
            <person name="Mueller R.-W."/>
            <person name="Bruemmer F."/>
            <person name="Labrenz M."/>
            <person name="Spormann A.M."/>
            <person name="Op Den Camp H."/>
            <person name="Overmann J."/>
            <person name="Amann R."/>
            <person name="Jetten M.S.M."/>
            <person name="Mascher T."/>
            <person name="Medema M.H."/>
            <person name="Devos D.P."/>
            <person name="Kaster A.-K."/>
            <person name="Ovreas L."/>
            <person name="Rohde M."/>
            <person name="Galperin M.Y."/>
            <person name="Jogler C."/>
        </authorList>
    </citation>
    <scope>NUCLEOTIDE SEQUENCE [LARGE SCALE GENOMIC DNA]</scope>
    <source>
        <strain evidence="2 3">Pla144</strain>
    </source>
</reference>
<protein>
    <submittedName>
        <fullName evidence="2">Uncharacterized protein</fullName>
    </submittedName>
</protein>
<name>A0A5C6CMP8_9BACT</name>
<sequence length="71" mass="8285">MASQQITQAYPLNLRESPSTTPVEVRVGRLQSEAAMRENFCSRLRYEKKSKWGFYTKGTTLENEIFLGRRQ</sequence>
<feature type="compositionally biased region" description="Polar residues" evidence="1">
    <location>
        <begin position="1"/>
        <end position="22"/>
    </location>
</feature>
<dbReference type="Proteomes" id="UP000318437">
    <property type="component" value="Unassembled WGS sequence"/>
</dbReference>